<evidence type="ECO:0000313" key="2">
    <source>
        <dbReference type="EMBL" id="KAJ8885432.1"/>
    </source>
</evidence>
<evidence type="ECO:0000256" key="1">
    <source>
        <dbReference type="SAM" id="MobiDB-lite"/>
    </source>
</evidence>
<name>A0ABQ9HM86_9NEOP</name>
<gene>
    <name evidence="2" type="ORF">PR048_011629</name>
</gene>
<comment type="caution">
    <text evidence="2">The sequence shown here is derived from an EMBL/GenBank/DDBJ whole genome shotgun (WGS) entry which is preliminary data.</text>
</comment>
<protein>
    <submittedName>
        <fullName evidence="2">Uncharacterized protein</fullName>
    </submittedName>
</protein>
<keyword evidence="3" id="KW-1185">Reference proteome</keyword>
<dbReference type="EMBL" id="JARBHB010000004">
    <property type="protein sequence ID" value="KAJ8885432.1"/>
    <property type="molecule type" value="Genomic_DNA"/>
</dbReference>
<evidence type="ECO:0000313" key="3">
    <source>
        <dbReference type="Proteomes" id="UP001159363"/>
    </source>
</evidence>
<feature type="region of interest" description="Disordered" evidence="1">
    <location>
        <begin position="178"/>
        <end position="207"/>
    </location>
</feature>
<accession>A0ABQ9HM86</accession>
<organism evidence="2 3">
    <name type="scientific">Dryococelus australis</name>
    <dbReference type="NCBI Taxonomy" id="614101"/>
    <lineage>
        <taxon>Eukaryota</taxon>
        <taxon>Metazoa</taxon>
        <taxon>Ecdysozoa</taxon>
        <taxon>Arthropoda</taxon>
        <taxon>Hexapoda</taxon>
        <taxon>Insecta</taxon>
        <taxon>Pterygota</taxon>
        <taxon>Neoptera</taxon>
        <taxon>Polyneoptera</taxon>
        <taxon>Phasmatodea</taxon>
        <taxon>Verophasmatodea</taxon>
        <taxon>Anareolatae</taxon>
        <taxon>Phasmatidae</taxon>
        <taxon>Eurycanthinae</taxon>
        <taxon>Dryococelus</taxon>
    </lineage>
</organism>
<reference evidence="2 3" key="1">
    <citation type="submission" date="2023-02" db="EMBL/GenBank/DDBJ databases">
        <title>LHISI_Scaffold_Assembly.</title>
        <authorList>
            <person name="Stuart O.P."/>
            <person name="Cleave R."/>
            <person name="Magrath M.J.L."/>
            <person name="Mikheyev A.S."/>
        </authorList>
    </citation>
    <scope>NUCLEOTIDE SEQUENCE [LARGE SCALE GENOMIC DNA]</scope>
    <source>
        <strain evidence="2">Daus_M_001</strain>
        <tissue evidence="2">Leg muscle</tissue>
    </source>
</reference>
<proteinExistence type="predicted"/>
<sequence length="207" mass="24203">MEMRALKEYVAHAKYQTCNLNCLVLAKRETQFRRRAMGKVLIITAGHKSIRKHLRNVLQWMIQKPPHLQTGQKICDTWLKQILSMVVKWKGQPKVMEESSRYVALHAKYRTITHKNENNKIRKKLKEKFEGCTERSMKVQIFTILPKDWSISRIQKEFPTVTNFMIQTSKKWVRESGIIASPNPKPGKNLDHSVVDRDGSIPHLLDT</sequence>
<feature type="compositionally biased region" description="Basic and acidic residues" evidence="1">
    <location>
        <begin position="188"/>
        <end position="207"/>
    </location>
</feature>
<dbReference type="Proteomes" id="UP001159363">
    <property type="component" value="Chromosome X"/>
</dbReference>